<evidence type="ECO:0000313" key="3">
    <source>
        <dbReference type="Proteomes" id="UP000560081"/>
    </source>
</evidence>
<dbReference type="InterPro" id="IPR036291">
    <property type="entry name" value="NAD(P)-bd_dom_sf"/>
</dbReference>
<evidence type="ECO:0000259" key="1">
    <source>
        <dbReference type="Pfam" id="PF03807"/>
    </source>
</evidence>
<name>A0A4Y8X1J9_9MICC</name>
<reference evidence="2 3" key="1">
    <citation type="submission" date="2020-08" db="EMBL/GenBank/DDBJ databases">
        <title>Sequencing the genomes of 1000 actinobacteria strains.</title>
        <authorList>
            <person name="Klenk H.-P."/>
        </authorList>
    </citation>
    <scope>NUCLEOTIDE SEQUENCE [LARGE SCALE GENOMIC DNA]</scope>
    <source>
        <strain evidence="2 3">DSM 19079</strain>
    </source>
</reference>
<proteinExistence type="predicted"/>
<accession>A0A4Y8X1J9</accession>
<dbReference type="EMBL" id="JACHMC010000001">
    <property type="protein sequence ID" value="MBB4883437.1"/>
    <property type="molecule type" value="Genomic_DNA"/>
</dbReference>
<evidence type="ECO:0000313" key="2">
    <source>
        <dbReference type="EMBL" id="MBB4883437.1"/>
    </source>
</evidence>
<organism evidence="2 3">
    <name type="scientific">Micrococcus flavus</name>
    <dbReference type="NCBI Taxonomy" id="384602"/>
    <lineage>
        <taxon>Bacteria</taxon>
        <taxon>Bacillati</taxon>
        <taxon>Actinomycetota</taxon>
        <taxon>Actinomycetes</taxon>
        <taxon>Micrococcales</taxon>
        <taxon>Micrococcaceae</taxon>
        <taxon>Micrococcus</taxon>
    </lineage>
</organism>
<sequence length="244" mass="25040">MPSLHDDAAPASAFRLPEAVGILGAGRAGTALARAIARIPRLHPGTAAPRVVMAATRPPAAVRRHLLIHAPEAEAVPVDELAAGTELTVVAVPREDLDDVDPALLAGPRTLAVVDMTNTWGDEPVPDWLAGPGDTAAGPGTVLIARRWAAAGLSVPVVRAFSEISHHELGTAGRTEEPRRALGVGADDPGPGRDAVAALMAALGFEPVEYAPLARAAALEPGGPVFGRETAAADLARALALRFR</sequence>
<dbReference type="InterPro" id="IPR028939">
    <property type="entry name" value="P5C_Rdtase_cat_N"/>
</dbReference>
<dbReference type="Pfam" id="PF03807">
    <property type="entry name" value="F420_oxidored"/>
    <property type="match status" value="1"/>
</dbReference>
<gene>
    <name evidence="2" type="ORF">BJ976_001788</name>
</gene>
<keyword evidence="3" id="KW-1185">Reference proteome</keyword>
<protein>
    <submittedName>
        <fullName evidence="2">Putative dinucleotide-binding enzyme</fullName>
    </submittedName>
</protein>
<dbReference type="AlphaFoldDB" id="A0A4Y8X1J9"/>
<dbReference type="Proteomes" id="UP000560081">
    <property type="component" value="Unassembled WGS sequence"/>
</dbReference>
<feature type="domain" description="Pyrroline-5-carboxylate reductase catalytic N-terminal" evidence="1">
    <location>
        <begin position="20"/>
        <end position="118"/>
    </location>
</feature>
<dbReference type="RefSeq" id="WP_135029960.1">
    <property type="nucleotide sequence ID" value="NZ_BMLA01000002.1"/>
</dbReference>
<dbReference type="SUPFAM" id="SSF51735">
    <property type="entry name" value="NAD(P)-binding Rossmann-fold domains"/>
    <property type="match status" value="1"/>
</dbReference>
<comment type="caution">
    <text evidence="2">The sequence shown here is derived from an EMBL/GenBank/DDBJ whole genome shotgun (WGS) entry which is preliminary data.</text>
</comment>
<dbReference type="OrthoDB" id="4966937at2"/>
<dbReference type="Gene3D" id="3.40.50.720">
    <property type="entry name" value="NAD(P)-binding Rossmann-like Domain"/>
    <property type="match status" value="1"/>
</dbReference>